<accession>A0AAV4MEV1</accession>
<organism evidence="1 2">
    <name type="scientific">Caerostris darwini</name>
    <dbReference type="NCBI Taxonomy" id="1538125"/>
    <lineage>
        <taxon>Eukaryota</taxon>
        <taxon>Metazoa</taxon>
        <taxon>Ecdysozoa</taxon>
        <taxon>Arthropoda</taxon>
        <taxon>Chelicerata</taxon>
        <taxon>Arachnida</taxon>
        <taxon>Araneae</taxon>
        <taxon>Araneomorphae</taxon>
        <taxon>Entelegynae</taxon>
        <taxon>Araneoidea</taxon>
        <taxon>Araneidae</taxon>
        <taxon>Caerostris</taxon>
    </lineage>
</organism>
<proteinExistence type="predicted"/>
<name>A0AAV4MEV1_9ARAC</name>
<gene>
    <name evidence="1" type="ORF">CDAR_172691</name>
</gene>
<dbReference type="Proteomes" id="UP001054837">
    <property type="component" value="Unassembled WGS sequence"/>
</dbReference>
<evidence type="ECO:0000313" key="2">
    <source>
        <dbReference type="Proteomes" id="UP001054837"/>
    </source>
</evidence>
<keyword evidence="2" id="KW-1185">Reference proteome</keyword>
<evidence type="ECO:0000313" key="1">
    <source>
        <dbReference type="EMBL" id="GIX70810.1"/>
    </source>
</evidence>
<dbReference type="EMBL" id="BPLQ01000392">
    <property type="protein sequence ID" value="GIX70810.1"/>
    <property type="molecule type" value="Genomic_DNA"/>
</dbReference>
<sequence length="121" mass="13405">MVPTIPANCKVPVRRGGGEGVASGVREWQQPINLEKFKSPSYLKRHHSVLGRLGNWLGDINLSGMGRRSINCLGFGLFPLLCAPPTYFKLVYSLLKWLSKHSSTNALDLPVSIKVRFVKEG</sequence>
<dbReference type="AlphaFoldDB" id="A0AAV4MEV1"/>
<comment type="caution">
    <text evidence="1">The sequence shown here is derived from an EMBL/GenBank/DDBJ whole genome shotgun (WGS) entry which is preliminary data.</text>
</comment>
<reference evidence="1 2" key="1">
    <citation type="submission" date="2021-06" db="EMBL/GenBank/DDBJ databases">
        <title>Caerostris darwini draft genome.</title>
        <authorList>
            <person name="Kono N."/>
            <person name="Arakawa K."/>
        </authorList>
    </citation>
    <scope>NUCLEOTIDE SEQUENCE [LARGE SCALE GENOMIC DNA]</scope>
</reference>
<protein>
    <submittedName>
        <fullName evidence="1">Uncharacterized protein</fullName>
    </submittedName>
</protein>